<evidence type="ECO:0000313" key="2">
    <source>
        <dbReference type="Proteomes" id="UP001150581"/>
    </source>
</evidence>
<name>A0ACC1IJN3_9FUNG</name>
<dbReference type="Proteomes" id="UP001150581">
    <property type="component" value="Unassembled WGS sequence"/>
</dbReference>
<evidence type="ECO:0000313" key="1">
    <source>
        <dbReference type="EMBL" id="KAJ1896728.1"/>
    </source>
</evidence>
<reference evidence="1" key="1">
    <citation type="submission" date="2022-07" db="EMBL/GenBank/DDBJ databases">
        <title>Phylogenomic reconstructions and comparative analyses of Kickxellomycotina fungi.</title>
        <authorList>
            <person name="Reynolds N.K."/>
            <person name="Stajich J.E."/>
            <person name="Barry K."/>
            <person name="Grigoriev I.V."/>
            <person name="Crous P."/>
            <person name="Smith M.E."/>
        </authorList>
    </citation>
    <scope>NUCLEOTIDE SEQUENCE</scope>
    <source>
        <strain evidence="1">Benny 63K</strain>
    </source>
</reference>
<organism evidence="1 2">
    <name type="scientific">Kickxella alabastrina</name>
    <dbReference type="NCBI Taxonomy" id="61397"/>
    <lineage>
        <taxon>Eukaryota</taxon>
        <taxon>Fungi</taxon>
        <taxon>Fungi incertae sedis</taxon>
        <taxon>Zoopagomycota</taxon>
        <taxon>Kickxellomycotina</taxon>
        <taxon>Kickxellomycetes</taxon>
        <taxon>Kickxellales</taxon>
        <taxon>Kickxellaceae</taxon>
        <taxon>Kickxella</taxon>
    </lineage>
</organism>
<protein>
    <submittedName>
        <fullName evidence="1">Uncharacterized protein</fullName>
    </submittedName>
</protein>
<accession>A0ACC1IJN3</accession>
<gene>
    <name evidence="1" type="ORF">LPJ66_003815</name>
</gene>
<dbReference type="EMBL" id="JANBPG010000411">
    <property type="protein sequence ID" value="KAJ1896728.1"/>
    <property type="molecule type" value="Genomic_DNA"/>
</dbReference>
<feature type="non-terminal residue" evidence="1">
    <location>
        <position position="1"/>
    </location>
</feature>
<keyword evidence="2" id="KW-1185">Reference proteome</keyword>
<comment type="caution">
    <text evidence="1">The sequence shown here is derived from an EMBL/GenBank/DDBJ whole genome shotgun (WGS) entry which is preliminary data.</text>
</comment>
<proteinExistence type="predicted"/>
<sequence length="197" mass="21786">SPDGSVFDDLIDGFSPIKRAPPPESENDLDLVAMPDRIDEEEEEEEDGDDDSSSEEQDKDDEEESSAEFDIDSLVNKGKKRRISAEFDLELLDRERVGAGLPKRNRTLKSNTAETKTKKPTTTKKTKTTARKPAAATAKKTNPLRSTTTTNTTTKAKTVAASNKIINSKNDSLWPIDAKTTKYFDDIDGFELAEEAV</sequence>